<evidence type="ECO:0000313" key="1">
    <source>
        <dbReference type="EMBL" id="MBB4566827.1"/>
    </source>
</evidence>
<accession>A0A7W6ZQE2</accession>
<name>A0A7W6ZQE2_9HYPH</name>
<dbReference type="OrthoDB" id="7592571at2"/>
<dbReference type="AlphaFoldDB" id="A0A7W6ZQE2"/>
<dbReference type="RefSeq" id="WP_028750385.1">
    <property type="nucleotide sequence ID" value="NZ_JACIIG010000002.1"/>
</dbReference>
<dbReference type="GeneID" id="32530723"/>
<keyword evidence="2" id="KW-1185">Reference proteome</keyword>
<organism evidence="1 2">
    <name type="scientific">Rhizobium leucaenae</name>
    <dbReference type="NCBI Taxonomy" id="29450"/>
    <lineage>
        <taxon>Bacteria</taxon>
        <taxon>Pseudomonadati</taxon>
        <taxon>Pseudomonadota</taxon>
        <taxon>Alphaproteobacteria</taxon>
        <taxon>Hyphomicrobiales</taxon>
        <taxon>Rhizobiaceae</taxon>
        <taxon>Rhizobium/Agrobacterium group</taxon>
        <taxon>Rhizobium</taxon>
    </lineage>
</organism>
<sequence>MLVYGDIARVEDAASVRRRIAEDMSVCISSPPGRRRHELLIQTFVATGELAQGLADQQFEQRAADDVSDVHDAGARLLLMQAEAILRSWQASFLGDLGFPAEWPLLLARLDSREPVRMKRAEGYAFYALYPESYIEAALRSGLPSSTVVIGIRSIGMSLAALVTAALGSGPAYSLRPTGHPFSRHLQIGQMLRERILAERNVDFAIVDEGPGLSGSSFGCVADWLLANGVPSRRLHFFPSHKGDLGPRASNAHRQRWKKRPKHLVDARDLIIDVPEGAHSLGTWASALVGAHKPSWRDLSGGNWRGLRYDDPENWPPSYRQQEKLKFLMSEGDKRWLVKFAGLCEAGADKARRGALLGEAGFAPPAVGTCYGFIVEPWIDGQPVEISALAKERMVDHIGLYLAFRARYLPAQHGGASLGDLCHMAVSNVGEAIGADAARRLDLLIGRRQHMVRGLRRVDTDNRLHAWEWLLRDDGSLLKTDALDHNGAHDLVGCQDIAWDVAGACVEFDLTSAERTRLAEIIAREADCELRDDVLTIFEACYLGFQIGMWSMASTGDVNVETRRVKKTARRYADRLQRLLRT</sequence>
<protein>
    <submittedName>
        <fullName evidence="1">Uncharacterized protein</fullName>
    </submittedName>
</protein>
<gene>
    <name evidence="1" type="ORF">GGE60_000928</name>
</gene>
<evidence type="ECO:0000313" key="2">
    <source>
        <dbReference type="Proteomes" id="UP000543836"/>
    </source>
</evidence>
<comment type="caution">
    <text evidence="1">The sequence shown here is derived from an EMBL/GenBank/DDBJ whole genome shotgun (WGS) entry which is preliminary data.</text>
</comment>
<dbReference type="EMBL" id="JACIIG010000002">
    <property type="protein sequence ID" value="MBB4566827.1"/>
    <property type="molecule type" value="Genomic_DNA"/>
</dbReference>
<reference evidence="1 2" key="1">
    <citation type="submission" date="2020-08" db="EMBL/GenBank/DDBJ databases">
        <title>Genomic Encyclopedia of Type Strains, Phase IV (KMG-V): Genome sequencing to study the core and pangenomes of soil and plant-associated prokaryotes.</title>
        <authorList>
            <person name="Whitman W."/>
        </authorList>
    </citation>
    <scope>NUCLEOTIDE SEQUENCE [LARGE SCALE GENOMIC DNA]</scope>
    <source>
        <strain evidence="1 2">SEMIA 492</strain>
    </source>
</reference>
<proteinExistence type="predicted"/>
<dbReference type="Proteomes" id="UP000543836">
    <property type="component" value="Unassembled WGS sequence"/>
</dbReference>